<proteinExistence type="inferred from homology"/>
<evidence type="ECO:0000259" key="5">
    <source>
        <dbReference type="Pfam" id="PF07992"/>
    </source>
</evidence>
<dbReference type="PANTHER" id="PTHR43429:SF3">
    <property type="entry name" value="NITRITE REDUCTASE [NAD(P)H]"/>
    <property type="match status" value="1"/>
</dbReference>
<dbReference type="Proteomes" id="UP000316727">
    <property type="component" value="Unassembled WGS sequence"/>
</dbReference>
<evidence type="ECO:0000256" key="3">
    <source>
        <dbReference type="ARBA" id="ARBA00022630"/>
    </source>
</evidence>
<dbReference type="GO" id="GO:0016491">
    <property type="term" value="F:oxidoreductase activity"/>
    <property type="evidence" value="ECO:0007669"/>
    <property type="project" value="InterPro"/>
</dbReference>
<evidence type="ECO:0000313" key="7">
    <source>
        <dbReference type="Proteomes" id="UP000316727"/>
    </source>
</evidence>
<dbReference type="RefSeq" id="WP_140619312.1">
    <property type="nucleotide sequence ID" value="NZ_VFRQ01000001.1"/>
</dbReference>
<organism evidence="6 7">
    <name type="scientific">Pontibacter mangrovi</name>
    <dbReference type="NCBI Taxonomy" id="2589816"/>
    <lineage>
        <taxon>Bacteria</taxon>
        <taxon>Pseudomonadati</taxon>
        <taxon>Bacteroidota</taxon>
        <taxon>Cytophagia</taxon>
        <taxon>Cytophagales</taxon>
        <taxon>Hymenobacteraceae</taxon>
        <taxon>Pontibacter</taxon>
    </lineage>
</organism>
<evidence type="ECO:0000256" key="2">
    <source>
        <dbReference type="ARBA" id="ARBA00006442"/>
    </source>
</evidence>
<keyword evidence="3" id="KW-0285">Flavoprotein</keyword>
<dbReference type="OrthoDB" id="9792592at2"/>
<reference evidence="6 7" key="1">
    <citation type="submission" date="2019-06" db="EMBL/GenBank/DDBJ databases">
        <title>A novel bacterium of genus Pontibacter, isolated from marine sediment.</title>
        <authorList>
            <person name="Huang H."/>
            <person name="Mo K."/>
            <person name="Hu Y."/>
        </authorList>
    </citation>
    <scope>NUCLEOTIDE SEQUENCE [LARGE SCALE GENOMIC DNA]</scope>
    <source>
        <strain evidence="6 7">HB172049</strain>
    </source>
</reference>
<dbReference type="Gene3D" id="3.50.50.60">
    <property type="entry name" value="FAD/NAD(P)-binding domain"/>
    <property type="match status" value="2"/>
</dbReference>
<protein>
    <submittedName>
        <fullName evidence="6">NAD(P)/FAD-dependent oxidoreductase</fullName>
    </submittedName>
</protein>
<evidence type="ECO:0000256" key="4">
    <source>
        <dbReference type="ARBA" id="ARBA00022827"/>
    </source>
</evidence>
<keyword evidence="4" id="KW-0274">FAD</keyword>
<dbReference type="InterPro" id="IPR050260">
    <property type="entry name" value="FAD-bd_OxRdtase"/>
</dbReference>
<accession>A0A501W8T2</accession>
<dbReference type="PRINTS" id="PR00368">
    <property type="entry name" value="FADPNR"/>
</dbReference>
<name>A0A501W8T2_9BACT</name>
<comment type="cofactor">
    <cofactor evidence="1">
        <name>FAD</name>
        <dbReference type="ChEBI" id="CHEBI:57692"/>
    </cofactor>
</comment>
<keyword evidence="7" id="KW-1185">Reference proteome</keyword>
<dbReference type="InterPro" id="IPR023753">
    <property type="entry name" value="FAD/NAD-binding_dom"/>
</dbReference>
<dbReference type="PANTHER" id="PTHR43429">
    <property type="entry name" value="PYRIDINE NUCLEOTIDE-DISULFIDE OXIDOREDUCTASE DOMAIN-CONTAINING"/>
    <property type="match status" value="1"/>
</dbReference>
<dbReference type="AlphaFoldDB" id="A0A501W8T2"/>
<comment type="caution">
    <text evidence="6">The sequence shown here is derived from an EMBL/GenBank/DDBJ whole genome shotgun (WGS) entry which is preliminary data.</text>
</comment>
<dbReference type="Pfam" id="PF07992">
    <property type="entry name" value="Pyr_redox_2"/>
    <property type="match status" value="1"/>
</dbReference>
<dbReference type="PRINTS" id="PR00411">
    <property type="entry name" value="PNDRDTASEI"/>
</dbReference>
<evidence type="ECO:0000256" key="1">
    <source>
        <dbReference type="ARBA" id="ARBA00001974"/>
    </source>
</evidence>
<dbReference type="InterPro" id="IPR036188">
    <property type="entry name" value="FAD/NAD-bd_sf"/>
</dbReference>
<feature type="domain" description="FAD/NAD(P)-binding" evidence="5">
    <location>
        <begin position="18"/>
        <end position="304"/>
    </location>
</feature>
<gene>
    <name evidence="6" type="ORF">FJM65_03155</name>
</gene>
<dbReference type="SUPFAM" id="SSF51905">
    <property type="entry name" value="FAD/NAD(P)-binding domain"/>
    <property type="match status" value="1"/>
</dbReference>
<evidence type="ECO:0000313" key="6">
    <source>
        <dbReference type="EMBL" id="TPE46353.1"/>
    </source>
</evidence>
<comment type="similarity">
    <text evidence="2">Belongs to the FAD-dependent oxidoreductase family.</text>
</comment>
<sequence length="461" mass="53556">MKETRHTGDFYIRSKGRRIVIIGNGISGITCARHIRKRDSEAHITIISGETEHFFSRTALMYVYMGHMKHEHTKPYEDWFWEKNRLQLVHDWVTSIDFEQKQLQLQQQEPLQYEILILALGSKPNMFGWPGQELQGVQGLYSYQDVQRMNENTASCQRAVVVGGGLIGVEMAEMLLSRKIPVTFLVREERFWQGVLPKEESELGMRHMREHHVDLRLQTELQEILADDSGRVRAVVTRAGEEIPCQFVGLAVGVKPNIDLVRNTELEVNMGILVDQHFATNLPNVFAIGDCAEYRVPLPNRKSVEQVWYTGRMHGETLAHNLTREPVHYNPGPWFNSAKFFDIEYQTYGMVPNEWEEPVQSFYWEHASGKIAFRAVFNGKDKRLHGVNSFGMRLRHEFFDQALKENRTVEEVLVKLQEALFDPEFYEQHNHEMLQAYNRQFNTSLQPEKKKKKGLLAVLGL</sequence>
<dbReference type="EMBL" id="VFRQ01000001">
    <property type="protein sequence ID" value="TPE46353.1"/>
    <property type="molecule type" value="Genomic_DNA"/>
</dbReference>